<feature type="signal peptide" evidence="2">
    <location>
        <begin position="1"/>
        <end position="21"/>
    </location>
</feature>
<evidence type="ECO:0000313" key="3">
    <source>
        <dbReference type="EMBL" id="MBB3088105.1"/>
    </source>
</evidence>
<dbReference type="InterPro" id="IPR032466">
    <property type="entry name" value="Metal_Hydrolase"/>
</dbReference>
<keyword evidence="2" id="KW-0732">Signal</keyword>
<dbReference type="SUPFAM" id="SSF51556">
    <property type="entry name" value="Metallo-dependent hydrolases"/>
    <property type="match status" value="1"/>
</dbReference>
<sequence>MRIRRTSLLAVIALAVTVAMVGPPASGDDAERQLPSPESEINVTGEPFTGTAPDGTVQGLIDAHSHMFMQDGIGGAAVCGKAFSEAGIADALKDCPSHGIAGETALLENLTRSGSPLGFHDTVGWPSFKDWPTYDSLTHQQMYYRWVERAWRAGQRTLVVQLTSNKALCAINPGTHQSCDEMTAVRRQARDAYDTQAFIDAQYGGEGRGWYRIVTDAEQAREVIEEGKLAVVLGVETSEPFGCSQKLRLPSCTRANIDKGLDELKSLGVSSMFLCHKFDNALCGVRYDKGTTGLLINAGQFLTTGTFWTPKACDPDQPHDNNPRLVDRPAELDWLPQPPIYPSGTVCNPYGLSALGEYALRGLIKRGMMVEVDHMSAKAADRALDILEESDYPGVLASHSWMDERYLDRLYALGGFSTIYGHSTDQFLAEYVRTAPVRDRYGAGIGFGFDMNGFGGTPGPAKTRVGYPFPGILGDSVVDRQVTGKRIWDYNTDGVAHYGMIPDYLEDLRLTGGQDVIDDIVRGSESYLRTWAGAQDAARVGSS</sequence>
<evidence type="ECO:0000256" key="2">
    <source>
        <dbReference type="SAM" id="SignalP"/>
    </source>
</evidence>
<reference evidence="3 4" key="1">
    <citation type="submission" date="2020-08" db="EMBL/GenBank/DDBJ databases">
        <title>Genomic Encyclopedia of Type Strains, Phase III (KMG-III): the genomes of soil and plant-associated and newly described type strains.</title>
        <authorList>
            <person name="Whitman W."/>
        </authorList>
    </citation>
    <scope>NUCLEOTIDE SEQUENCE [LARGE SCALE GENOMIC DNA]</scope>
    <source>
        <strain evidence="3 4">CECT 3302</strain>
    </source>
</reference>
<comment type="caution">
    <text evidence="3">The sequence shown here is derived from an EMBL/GenBank/DDBJ whole genome shotgun (WGS) entry which is preliminary data.</text>
</comment>
<protein>
    <submittedName>
        <fullName evidence="3">Microsomal dipeptidase-like Zn-dependent dipeptidase</fullName>
    </submittedName>
</protein>
<proteinExistence type="predicted"/>
<feature type="region of interest" description="Disordered" evidence="1">
    <location>
        <begin position="24"/>
        <end position="49"/>
    </location>
</feature>
<gene>
    <name evidence="3" type="ORF">FHS12_001038</name>
</gene>
<dbReference type="Gene3D" id="3.20.20.140">
    <property type="entry name" value="Metal-dependent hydrolases"/>
    <property type="match status" value="1"/>
</dbReference>
<organism evidence="3 4">
    <name type="scientific">Nocardioides albus</name>
    <dbReference type="NCBI Taxonomy" id="1841"/>
    <lineage>
        <taxon>Bacteria</taxon>
        <taxon>Bacillati</taxon>
        <taxon>Actinomycetota</taxon>
        <taxon>Actinomycetes</taxon>
        <taxon>Propionibacteriales</taxon>
        <taxon>Nocardioidaceae</taxon>
        <taxon>Nocardioides</taxon>
    </lineage>
</organism>
<dbReference type="Proteomes" id="UP000577707">
    <property type="component" value="Unassembled WGS sequence"/>
</dbReference>
<dbReference type="EMBL" id="JACHXG010000002">
    <property type="protein sequence ID" value="MBB3088105.1"/>
    <property type="molecule type" value="Genomic_DNA"/>
</dbReference>
<dbReference type="RefSeq" id="WP_183542911.1">
    <property type="nucleotide sequence ID" value="NZ_BMQT01000004.1"/>
</dbReference>
<evidence type="ECO:0000313" key="4">
    <source>
        <dbReference type="Proteomes" id="UP000577707"/>
    </source>
</evidence>
<feature type="chain" id="PRO_5038372045" evidence="2">
    <location>
        <begin position="22"/>
        <end position="543"/>
    </location>
</feature>
<evidence type="ECO:0000256" key="1">
    <source>
        <dbReference type="SAM" id="MobiDB-lite"/>
    </source>
</evidence>
<dbReference type="AlphaFoldDB" id="A0A7W5F7F7"/>
<name>A0A7W5F7F7_9ACTN</name>
<keyword evidence="4" id="KW-1185">Reference proteome</keyword>
<accession>A0A7W5F7F7</accession>